<evidence type="ECO:0000256" key="7">
    <source>
        <dbReference type="SAM" id="SignalP"/>
    </source>
</evidence>
<keyword evidence="2" id="KW-0813">Transport</keyword>
<name>A0A371GJE9_MUCPR</name>
<dbReference type="PROSITE" id="PS50836">
    <property type="entry name" value="DOMON"/>
    <property type="match status" value="1"/>
</dbReference>
<feature type="transmembrane region" description="Helical" evidence="6">
    <location>
        <begin position="77"/>
        <end position="98"/>
    </location>
</feature>
<evidence type="ECO:0000313" key="10">
    <source>
        <dbReference type="Proteomes" id="UP000257109"/>
    </source>
</evidence>
<dbReference type="InterPro" id="IPR005018">
    <property type="entry name" value="DOMON_domain"/>
</dbReference>
<dbReference type="OrthoDB" id="1720670at2759"/>
<keyword evidence="4" id="KW-0249">Electron transport</keyword>
<comment type="caution">
    <text evidence="9">The sequence shown here is derived from an EMBL/GenBank/DDBJ whole genome shotgun (WGS) entry which is preliminary data.</text>
</comment>
<evidence type="ECO:0000256" key="3">
    <source>
        <dbReference type="ARBA" id="ARBA00022729"/>
    </source>
</evidence>
<gene>
    <name evidence="9" type="primary">AIR12</name>
    <name evidence="9" type="ORF">CR513_27422</name>
</gene>
<sequence>MASHLPFITLSLFVLLSLCTPSHSAVTCASQKLPQNRSFTNCTDLPTLSATLHFTFNASNRTLAVAYSAAPPSSSGWVAWGLNLAGGGMIGTEALLAFTQNGALAVHRYNLTAYKGIDEVKAFTFDSWDVSAEQGDAATIIIFATVKIPDTAGNVTHVWQVGPVSSGKPSIHGTKPENLQSKAVLPVALGPAAGPGPGPASGSGNATAPASGGKSGARERFGLGMGFYFGLVLAFMMGYFYLYLYDVVFEFGEGGWWNPQLVIKICQDIGMMYDDNIAISFW</sequence>
<organism evidence="9 10">
    <name type="scientific">Mucuna pruriens</name>
    <name type="common">Velvet bean</name>
    <name type="synonym">Dolichos pruriens</name>
    <dbReference type="NCBI Taxonomy" id="157652"/>
    <lineage>
        <taxon>Eukaryota</taxon>
        <taxon>Viridiplantae</taxon>
        <taxon>Streptophyta</taxon>
        <taxon>Embryophyta</taxon>
        <taxon>Tracheophyta</taxon>
        <taxon>Spermatophyta</taxon>
        <taxon>Magnoliopsida</taxon>
        <taxon>eudicotyledons</taxon>
        <taxon>Gunneridae</taxon>
        <taxon>Pentapetalae</taxon>
        <taxon>rosids</taxon>
        <taxon>fabids</taxon>
        <taxon>Fabales</taxon>
        <taxon>Fabaceae</taxon>
        <taxon>Papilionoideae</taxon>
        <taxon>50 kb inversion clade</taxon>
        <taxon>NPAAA clade</taxon>
        <taxon>indigoferoid/millettioid clade</taxon>
        <taxon>Phaseoleae</taxon>
        <taxon>Mucuna</taxon>
    </lineage>
</organism>
<dbReference type="AlphaFoldDB" id="A0A371GJE9"/>
<reference evidence="9" key="1">
    <citation type="submission" date="2018-05" db="EMBL/GenBank/DDBJ databases">
        <title>Draft genome of Mucuna pruriens seed.</title>
        <authorList>
            <person name="Nnadi N.E."/>
            <person name="Vos R."/>
            <person name="Hasami M.H."/>
            <person name="Devisetty U.K."/>
            <person name="Aguiy J.C."/>
        </authorList>
    </citation>
    <scope>NUCLEOTIDE SEQUENCE [LARGE SCALE GENOMIC DNA]</scope>
    <source>
        <strain evidence="9">JCA_2017</strain>
    </source>
</reference>
<proteinExistence type="predicted"/>
<feature type="signal peptide" evidence="7">
    <location>
        <begin position="1"/>
        <end position="24"/>
    </location>
</feature>
<dbReference type="GO" id="GO:0016020">
    <property type="term" value="C:membrane"/>
    <property type="evidence" value="ECO:0007669"/>
    <property type="project" value="UniProtKB-SubCell"/>
</dbReference>
<dbReference type="InterPro" id="IPR045265">
    <property type="entry name" value="AIR12_DOMON"/>
</dbReference>
<feature type="transmembrane region" description="Helical" evidence="6">
    <location>
        <begin position="221"/>
        <end position="242"/>
    </location>
</feature>
<evidence type="ECO:0000256" key="1">
    <source>
        <dbReference type="ARBA" id="ARBA00004370"/>
    </source>
</evidence>
<keyword evidence="3 7" id="KW-0732">Signal</keyword>
<evidence type="ECO:0000256" key="2">
    <source>
        <dbReference type="ARBA" id="ARBA00022448"/>
    </source>
</evidence>
<dbReference type="PANTHER" id="PTHR23130">
    <property type="entry name" value="CYTOCHROME B561 AND DOMON DOMAIN-CONTAINING PROTEIN"/>
    <property type="match status" value="1"/>
</dbReference>
<evidence type="ECO:0000313" key="9">
    <source>
        <dbReference type="EMBL" id="RDX90681.1"/>
    </source>
</evidence>
<dbReference type="CDD" id="cd09629">
    <property type="entry name" value="DOMON_CIL1_like"/>
    <property type="match status" value="1"/>
</dbReference>
<feature type="chain" id="PRO_5016645957" evidence="7">
    <location>
        <begin position="25"/>
        <end position="282"/>
    </location>
</feature>
<protein>
    <submittedName>
        <fullName evidence="9">Auxin-induced in root cultures protein 12</fullName>
    </submittedName>
</protein>
<keyword evidence="10" id="KW-1185">Reference proteome</keyword>
<evidence type="ECO:0000256" key="6">
    <source>
        <dbReference type="SAM" id="Phobius"/>
    </source>
</evidence>
<keyword evidence="6" id="KW-0812">Transmembrane</keyword>
<evidence type="ECO:0000256" key="4">
    <source>
        <dbReference type="ARBA" id="ARBA00022982"/>
    </source>
</evidence>
<feature type="domain" description="DOMON" evidence="8">
    <location>
        <begin position="48"/>
        <end position="162"/>
    </location>
</feature>
<dbReference type="EMBL" id="QJKJ01005318">
    <property type="protein sequence ID" value="RDX90681.1"/>
    <property type="molecule type" value="Genomic_DNA"/>
</dbReference>
<dbReference type="Pfam" id="PF04526">
    <property type="entry name" value="DUF568"/>
    <property type="match status" value="1"/>
</dbReference>
<accession>A0A371GJE9</accession>
<dbReference type="Proteomes" id="UP000257109">
    <property type="component" value="Unassembled WGS sequence"/>
</dbReference>
<evidence type="ECO:0000256" key="5">
    <source>
        <dbReference type="ARBA" id="ARBA00023136"/>
    </source>
</evidence>
<dbReference type="PANTHER" id="PTHR23130:SF157">
    <property type="entry name" value="AUXIN-INDUCED IN ROOT CULTURES PROTEIN 12"/>
    <property type="match status" value="1"/>
</dbReference>
<evidence type="ECO:0000259" key="8">
    <source>
        <dbReference type="PROSITE" id="PS50836"/>
    </source>
</evidence>
<keyword evidence="6" id="KW-1133">Transmembrane helix</keyword>
<comment type="subcellular location">
    <subcellularLocation>
        <location evidence="1">Membrane</location>
    </subcellularLocation>
</comment>
<feature type="non-terminal residue" evidence="9">
    <location>
        <position position="1"/>
    </location>
</feature>
<dbReference type="STRING" id="157652.A0A371GJE9"/>
<keyword evidence="5 6" id="KW-0472">Membrane</keyword>